<organism evidence="1 2">
    <name type="scientific">Lactobacillus kullabergensis</name>
    <dbReference type="NCBI Taxonomy" id="1218493"/>
    <lineage>
        <taxon>Bacteria</taxon>
        <taxon>Bacillati</taxon>
        <taxon>Bacillota</taxon>
        <taxon>Bacilli</taxon>
        <taxon>Lactobacillales</taxon>
        <taxon>Lactobacillaceae</taxon>
        <taxon>Lactobacillus</taxon>
    </lineage>
</organism>
<evidence type="ECO:0000313" key="1">
    <source>
        <dbReference type="EMBL" id="AWM75763.1"/>
    </source>
</evidence>
<proteinExistence type="predicted"/>
<protein>
    <recommendedName>
        <fullName evidence="3">DUF2785 domain-containing protein</fullName>
    </recommendedName>
</protein>
<dbReference type="Pfam" id="PF10978">
    <property type="entry name" value="DUF2785"/>
    <property type="match status" value="1"/>
</dbReference>
<gene>
    <name evidence="1" type="ORF">DKL58_07165</name>
</gene>
<evidence type="ECO:0008006" key="3">
    <source>
        <dbReference type="Google" id="ProtNLM"/>
    </source>
</evidence>
<reference evidence="1 2" key="1">
    <citation type="submission" date="2018-05" db="EMBL/GenBank/DDBJ databases">
        <title>Reference genomes for bee gut microbiota database.</title>
        <authorList>
            <person name="Ellegaard K.M."/>
        </authorList>
    </citation>
    <scope>NUCLEOTIDE SEQUENCE [LARGE SCALE GENOMIC DNA]</scope>
    <source>
        <strain evidence="1 2">ESL0186</strain>
    </source>
</reference>
<dbReference type="Proteomes" id="UP000246036">
    <property type="component" value="Chromosome"/>
</dbReference>
<dbReference type="InterPro" id="IPR021247">
    <property type="entry name" value="DUF2785"/>
</dbReference>
<dbReference type="RefSeq" id="WP_109586600.1">
    <property type="nucleotide sequence ID" value="NZ_CP029477.1"/>
</dbReference>
<evidence type="ECO:0000313" key="2">
    <source>
        <dbReference type="Proteomes" id="UP000246036"/>
    </source>
</evidence>
<dbReference type="EMBL" id="CP029477">
    <property type="protein sequence ID" value="AWM75763.1"/>
    <property type="molecule type" value="Genomic_DNA"/>
</dbReference>
<name>A0ABN5LDX6_9LACO</name>
<sequence length="273" mass="31855">MQKELEKLVNLDSGKITFKDSQIDYMLQNIGNLNPHLRDDVIYTLFARVFFENSLTSEQKAKIVTSFVNSKSLFKGIEQPENDLVFLRTFSALLGSLILEDDKKHSILDTTERNTIFIWSICYLKKEKDFRGYVKNKGWAHSVAHGSDFLGSTLSHPDFMANNSADIFAIIETVFQNMQGPFIDDEEQRLAFAFFQGVYFGKIPSSDFNAFVSCFNKRIYDQLDQDERISWFRLSSWFKLLQNWYFYFSGNKPIQDKLLEKIVDYNKYIGFSI</sequence>
<keyword evidence="2" id="KW-1185">Reference proteome</keyword>
<accession>A0ABN5LDX6</accession>